<organism evidence="8 9">
    <name type="scientific">Endocarpon pusillum</name>
    <dbReference type="NCBI Taxonomy" id="364733"/>
    <lineage>
        <taxon>Eukaryota</taxon>
        <taxon>Fungi</taxon>
        <taxon>Dikarya</taxon>
        <taxon>Ascomycota</taxon>
        <taxon>Pezizomycotina</taxon>
        <taxon>Eurotiomycetes</taxon>
        <taxon>Chaetothyriomycetidae</taxon>
        <taxon>Verrucariales</taxon>
        <taxon>Verrucariaceae</taxon>
        <taxon>Endocarpon</taxon>
    </lineage>
</organism>
<feature type="domain" description="Major facilitator superfamily (MFS) profile" evidence="7">
    <location>
        <begin position="52"/>
        <end position="548"/>
    </location>
</feature>
<feature type="transmembrane region" description="Helical" evidence="6">
    <location>
        <begin position="408"/>
        <end position="430"/>
    </location>
</feature>
<dbReference type="InterPro" id="IPR036259">
    <property type="entry name" value="MFS_trans_sf"/>
</dbReference>
<sequence length="561" mass="59613">MAVPTEDSEQTPLLAPSSSSTTTIIADESVSAASEDDFTEGSNISALRGTVLGACIAILIFLQTANFSMMTTIQSSIAVDLDAFQNASWFTSTYLIAGSSITPLAGRLCHLFSPRAYILVSCLIMAVGALITSLSPRLAVFLLGRAIHGVGGAAIFPVSLILIIELTNVKRRGLYLGCVNTCYTIGVACGAIIAGALEPVMGWRGIFGLQVPLSITMGIGVFLAIPSSISPNPTNLINPGLLPTRLSQIDFLGVLLLITTTVLFLYGLSTPQITYSTIACSFITLLAFLFIESKPYLSTTQPILPLPVLKSPAVLLTCLSTLSAMIARWSILFYTPVYALAVRDFSPAKAGLILLPTNAGFALGNLLLGYFHVKRAGSFYTSSLVVYALFSLSVLVMGSITTREVGMGWYFLTAGVNGFTMGANMIYTLTHVLHRTPKESHFIVSSLLAMFRGMSASFGSAIYGGLFSRILTQALTEGFEEKGFPLEGKRELIRRLLGSPALVGSLVGVEREVAVEGYVVALKTLFLTAAVVAAVATLLQAGTGWMAADKFDKGRKSPVEE</sequence>
<dbReference type="SUPFAM" id="SSF103473">
    <property type="entry name" value="MFS general substrate transporter"/>
    <property type="match status" value="1"/>
</dbReference>
<evidence type="ECO:0000313" key="9">
    <source>
        <dbReference type="Proteomes" id="UP000606974"/>
    </source>
</evidence>
<comment type="subcellular location">
    <subcellularLocation>
        <location evidence="1">Membrane</location>
        <topology evidence="1">Multi-pass membrane protein</topology>
    </subcellularLocation>
</comment>
<gene>
    <name evidence="8" type="ORF">GJ744_008306</name>
</gene>
<proteinExistence type="predicted"/>
<keyword evidence="9" id="KW-1185">Reference proteome</keyword>
<feature type="transmembrane region" description="Helical" evidence="6">
    <location>
        <begin position="174"/>
        <end position="197"/>
    </location>
</feature>
<dbReference type="EMBL" id="JAACFV010000446">
    <property type="protein sequence ID" value="KAF7502044.1"/>
    <property type="molecule type" value="Genomic_DNA"/>
</dbReference>
<feature type="transmembrane region" description="Helical" evidence="6">
    <location>
        <begin position="442"/>
        <end position="463"/>
    </location>
</feature>
<keyword evidence="2 6" id="KW-0812">Transmembrane</keyword>
<evidence type="ECO:0000256" key="6">
    <source>
        <dbReference type="SAM" id="Phobius"/>
    </source>
</evidence>
<evidence type="ECO:0000259" key="7">
    <source>
        <dbReference type="PROSITE" id="PS50850"/>
    </source>
</evidence>
<dbReference type="GO" id="GO:0000329">
    <property type="term" value="C:fungal-type vacuole membrane"/>
    <property type="evidence" value="ECO:0007669"/>
    <property type="project" value="TreeGrafter"/>
</dbReference>
<evidence type="ECO:0000256" key="4">
    <source>
        <dbReference type="ARBA" id="ARBA00023136"/>
    </source>
</evidence>
<feature type="transmembrane region" description="Helical" evidence="6">
    <location>
        <begin position="525"/>
        <end position="548"/>
    </location>
</feature>
<evidence type="ECO:0000256" key="3">
    <source>
        <dbReference type="ARBA" id="ARBA00022989"/>
    </source>
</evidence>
<feature type="transmembrane region" description="Helical" evidence="6">
    <location>
        <begin position="273"/>
        <end position="291"/>
    </location>
</feature>
<dbReference type="PANTHER" id="PTHR23501:SF6">
    <property type="entry name" value="MULTIDRUG TRANSPORTER, PUTATIVE (AFU_ORTHOLOGUE AFUA_3G14560)-RELATED"/>
    <property type="match status" value="1"/>
</dbReference>
<keyword evidence="4 6" id="KW-0472">Membrane</keyword>
<feature type="region of interest" description="Disordered" evidence="5">
    <location>
        <begin position="1"/>
        <end position="21"/>
    </location>
</feature>
<accession>A0A8H7DWK3</accession>
<evidence type="ECO:0000256" key="2">
    <source>
        <dbReference type="ARBA" id="ARBA00022692"/>
    </source>
</evidence>
<dbReference type="Gene3D" id="1.20.1250.20">
    <property type="entry name" value="MFS general substrate transporter like domains"/>
    <property type="match status" value="2"/>
</dbReference>
<feature type="transmembrane region" description="Helical" evidence="6">
    <location>
        <begin position="203"/>
        <end position="225"/>
    </location>
</feature>
<dbReference type="Pfam" id="PF07690">
    <property type="entry name" value="MFS_1"/>
    <property type="match status" value="1"/>
</dbReference>
<dbReference type="Proteomes" id="UP000606974">
    <property type="component" value="Unassembled WGS sequence"/>
</dbReference>
<dbReference type="InterPro" id="IPR011701">
    <property type="entry name" value="MFS"/>
</dbReference>
<dbReference type="AlphaFoldDB" id="A0A8H7DWK3"/>
<evidence type="ECO:0000313" key="8">
    <source>
        <dbReference type="EMBL" id="KAF7502044.1"/>
    </source>
</evidence>
<feature type="transmembrane region" description="Helical" evidence="6">
    <location>
        <begin position="312"/>
        <end position="331"/>
    </location>
</feature>
<dbReference type="OrthoDB" id="4160219at2759"/>
<feature type="transmembrane region" description="Helical" evidence="6">
    <location>
        <begin position="246"/>
        <end position="267"/>
    </location>
</feature>
<evidence type="ECO:0000256" key="1">
    <source>
        <dbReference type="ARBA" id="ARBA00004141"/>
    </source>
</evidence>
<feature type="transmembrane region" description="Helical" evidence="6">
    <location>
        <begin position="351"/>
        <end position="372"/>
    </location>
</feature>
<keyword evidence="3 6" id="KW-1133">Transmembrane helix</keyword>
<dbReference type="PANTHER" id="PTHR23501">
    <property type="entry name" value="MAJOR FACILITATOR SUPERFAMILY"/>
    <property type="match status" value="1"/>
</dbReference>
<feature type="transmembrane region" description="Helical" evidence="6">
    <location>
        <begin position="116"/>
        <end position="134"/>
    </location>
</feature>
<evidence type="ECO:0000256" key="5">
    <source>
        <dbReference type="SAM" id="MobiDB-lite"/>
    </source>
</evidence>
<protein>
    <recommendedName>
        <fullName evidence="7">Major facilitator superfamily (MFS) profile domain-containing protein</fullName>
    </recommendedName>
</protein>
<dbReference type="PROSITE" id="PS50850">
    <property type="entry name" value="MFS"/>
    <property type="match status" value="1"/>
</dbReference>
<comment type="caution">
    <text evidence="8">The sequence shown here is derived from an EMBL/GenBank/DDBJ whole genome shotgun (WGS) entry which is preliminary data.</text>
</comment>
<name>A0A8H7DWK3_9EURO</name>
<dbReference type="InterPro" id="IPR020846">
    <property type="entry name" value="MFS_dom"/>
</dbReference>
<feature type="transmembrane region" description="Helical" evidence="6">
    <location>
        <begin position="384"/>
        <end position="402"/>
    </location>
</feature>
<feature type="transmembrane region" description="Helical" evidence="6">
    <location>
        <begin position="146"/>
        <end position="167"/>
    </location>
</feature>
<reference evidence="8" key="1">
    <citation type="submission" date="2020-02" db="EMBL/GenBank/DDBJ databases">
        <authorList>
            <person name="Palmer J.M."/>
        </authorList>
    </citation>
    <scope>NUCLEOTIDE SEQUENCE</scope>
    <source>
        <strain evidence="8">EPUS1.4</strain>
        <tissue evidence="8">Thallus</tissue>
    </source>
</reference>
<feature type="compositionally biased region" description="Low complexity" evidence="5">
    <location>
        <begin position="11"/>
        <end position="21"/>
    </location>
</feature>
<dbReference type="GO" id="GO:0015174">
    <property type="term" value="F:basic amino acid transmembrane transporter activity"/>
    <property type="evidence" value="ECO:0007669"/>
    <property type="project" value="TreeGrafter"/>
</dbReference>